<comment type="caution">
    <text evidence="1">The sequence shown here is derived from an EMBL/GenBank/DDBJ whole genome shotgun (WGS) entry which is preliminary data.</text>
</comment>
<protein>
    <submittedName>
        <fullName evidence="1">Uncharacterized protein</fullName>
    </submittedName>
</protein>
<dbReference type="Proteomes" id="UP000712600">
    <property type="component" value="Unassembled WGS sequence"/>
</dbReference>
<name>A0A8S9PET0_BRACR</name>
<dbReference type="AlphaFoldDB" id="A0A8S9PET0"/>
<proteinExistence type="predicted"/>
<organism evidence="1 2">
    <name type="scientific">Brassica cretica</name>
    <name type="common">Mustard</name>
    <dbReference type="NCBI Taxonomy" id="69181"/>
    <lineage>
        <taxon>Eukaryota</taxon>
        <taxon>Viridiplantae</taxon>
        <taxon>Streptophyta</taxon>
        <taxon>Embryophyta</taxon>
        <taxon>Tracheophyta</taxon>
        <taxon>Spermatophyta</taxon>
        <taxon>Magnoliopsida</taxon>
        <taxon>eudicotyledons</taxon>
        <taxon>Gunneridae</taxon>
        <taxon>Pentapetalae</taxon>
        <taxon>rosids</taxon>
        <taxon>malvids</taxon>
        <taxon>Brassicales</taxon>
        <taxon>Brassicaceae</taxon>
        <taxon>Brassiceae</taxon>
        <taxon>Brassica</taxon>
    </lineage>
</organism>
<accession>A0A8S9PET0</accession>
<evidence type="ECO:0000313" key="1">
    <source>
        <dbReference type="EMBL" id="KAF3513620.1"/>
    </source>
</evidence>
<gene>
    <name evidence="1" type="ORF">F2Q69_00009306</name>
</gene>
<evidence type="ECO:0000313" key="2">
    <source>
        <dbReference type="Proteomes" id="UP000712600"/>
    </source>
</evidence>
<dbReference type="EMBL" id="QGKX02001521">
    <property type="protein sequence ID" value="KAF3513620.1"/>
    <property type="molecule type" value="Genomic_DNA"/>
</dbReference>
<reference evidence="1" key="1">
    <citation type="submission" date="2019-12" db="EMBL/GenBank/DDBJ databases">
        <title>Genome sequencing and annotation of Brassica cretica.</title>
        <authorList>
            <person name="Studholme D.J."/>
            <person name="Sarris P."/>
        </authorList>
    </citation>
    <scope>NUCLEOTIDE SEQUENCE</scope>
    <source>
        <strain evidence="1">PFS-109/04</strain>
        <tissue evidence="1">Leaf</tissue>
    </source>
</reference>
<sequence>MSVRIPLFSCSVIPLFHLPQPSHRRKLTSFSPGTTTSPLRRFCNGGEDPYAFIQTKHGNLLQDFGSSSGSQSKNKYATTTLEISSIKNEEI</sequence>